<keyword evidence="4" id="KW-1185">Reference proteome</keyword>
<accession>A0A1H4D079</accession>
<sequence length="113" mass="12804">MYYTHETEHDYRHGDHGPKYLMMGPKSNFGIVRLRPGDQVSPHHHAVMEENFYILEGQVTITIDGNPHIYAPGDFIHLDSGEVHTLSNPGDLPARFIVVTNPYLDHADKIAND</sequence>
<dbReference type="Pfam" id="PF07883">
    <property type="entry name" value="Cupin_2"/>
    <property type="match status" value="1"/>
</dbReference>
<dbReference type="InterPro" id="IPR011051">
    <property type="entry name" value="RmlC_Cupin_sf"/>
</dbReference>
<dbReference type="EMBL" id="FNRK01000019">
    <property type="protein sequence ID" value="SEA66114.1"/>
    <property type="molecule type" value="Genomic_DNA"/>
</dbReference>
<dbReference type="OrthoDB" id="2080697at2"/>
<proteinExistence type="predicted"/>
<dbReference type="InterPro" id="IPR013096">
    <property type="entry name" value="Cupin_2"/>
</dbReference>
<dbReference type="RefSeq" id="WP_090308578.1">
    <property type="nucleotide sequence ID" value="NZ_FNRK01000019.1"/>
</dbReference>
<organism evidence="3 4">
    <name type="scientific">Eubacterium aggregans</name>
    <dbReference type="NCBI Taxonomy" id="81409"/>
    <lineage>
        <taxon>Bacteria</taxon>
        <taxon>Bacillati</taxon>
        <taxon>Bacillota</taxon>
        <taxon>Clostridia</taxon>
        <taxon>Eubacteriales</taxon>
        <taxon>Eubacteriaceae</taxon>
        <taxon>Eubacterium</taxon>
    </lineage>
</organism>
<dbReference type="CDD" id="cd02209">
    <property type="entry name" value="cupin_XRE_C"/>
    <property type="match status" value="1"/>
</dbReference>
<gene>
    <name evidence="3" type="ORF">SAMN04515656_11931</name>
</gene>
<dbReference type="STRING" id="81409.SAMN04515656_11931"/>
<evidence type="ECO:0000256" key="1">
    <source>
        <dbReference type="ARBA" id="ARBA00022723"/>
    </source>
</evidence>
<evidence type="ECO:0000259" key="2">
    <source>
        <dbReference type="Pfam" id="PF07883"/>
    </source>
</evidence>
<keyword evidence="1" id="KW-0479">Metal-binding</keyword>
<dbReference type="InterPro" id="IPR051610">
    <property type="entry name" value="GPI/OXD"/>
</dbReference>
<protein>
    <submittedName>
        <fullName evidence="3">Cupin domain-containing protein</fullName>
    </submittedName>
</protein>
<reference evidence="3 4" key="1">
    <citation type="submission" date="2016-10" db="EMBL/GenBank/DDBJ databases">
        <authorList>
            <person name="de Groot N.N."/>
        </authorList>
    </citation>
    <scope>NUCLEOTIDE SEQUENCE [LARGE SCALE GENOMIC DNA]</scope>
    <source>
        <strain evidence="3 4">SR12</strain>
    </source>
</reference>
<dbReference type="Gene3D" id="2.60.120.10">
    <property type="entry name" value="Jelly Rolls"/>
    <property type="match status" value="1"/>
</dbReference>
<dbReference type="SUPFAM" id="SSF51182">
    <property type="entry name" value="RmlC-like cupins"/>
    <property type="match status" value="1"/>
</dbReference>
<evidence type="ECO:0000313" key="4">
    <source>
        <dbReference type="Proteomes" id="UP000199394"/>
    </source>
</evidence>
<dbReference type="Proteomes" id="UP000199394">
    <property type="component" value="Unassembled WGS sequence"/>
</dbReference>
<dbReference type="InterPro" id="IPR014710">
    <property type="entry name" value="RmlC-like_jellyroll"/>
</dbReference>
<feature type="domain" description="Cupin type-2" evidence="2">
    <location>
        <begin position="31"/>
        <end position="99"/>
    </location>
</feature>
<dbReference type="AlphaFoldDB" id="A0A1H4D079"/>
<dbReference type="GO" id="GO:0046872">
    <property type="term" value="F:metal ion binding"/>
    <property type="evidence" value="ECO:0007669"/>
    <property type="project" value="UniProtKB-KW"/>
</dbReference>
<evidence type="ECO:0000313" key="3">
    <source>
        <dbReference type="EMBL" id="SEA66114.1"/>
    </source>
</evidence>
<name>A0A1H4D079_9FIRM</name>
<dbReference type="PANTHER" id="PTHR35848">
    <property type="entry name" value="OXALATE-BINDING PROTEIN"/>
    <property type="match status" value="1"/>
</dbReference>